<keyword evidence="1" id="KW-0472">Membrane</keyword>
<feature type="transmembrane region" description="Helical" evidence="1">
    <location>
        <begin position="187"/>
        <end position="207"/>
    </location>
</feature>
<dbReference type="AlphaFoldDB" id="A0A9P8K0N8"/>
<evidence type="ECO:0000256" key="1">
    <source>
        <dbReference type="SAM" id="Phobius"/>
    </source>
</evidence>
<dbReference type="EMBL" id="JAHFXS010000001">
    <property type="protein sequence ID" value="KAG9991839.1"/>
    <property type="molecule type" value="Genomic_DNA"/>
</dbReference>
<evidence type="ECO:0000313" key="3">
    <source>
        <dbReference type="Proteomes" id="UP000729357"/>
    </source>
</evidence>
<comment type="caution">
    <text evidence="2">The sequence shown here is derived from an EMBL/GenBank/DDBJ whole genome shotgun (WGS) entry which is preliminary data.</text>
</comment>
<evidence type="ECO:0000313" key="2">
    <source>
        <dbReference type="EMBL" id="KAG9991839.1"/>
    </source>
</evidence>
<protein>
    <submittedName>
        <fullName evidence="2">Uncharacterized protein</fullName>
    </submittedName>
</protein>
<reference evidence="2" key="2">
    <citation type="submission" date="2021-08" db="EMBL/GenBank/DDBJ databases">
        <authorList>
            <person name="Gostincar C."/>
            <person name="Sun X."/>
            <person name="Song Z."/>
            <person name="Gunde-Cimerman N."/>
        </authorList>
    </citation>
    <scope>NUCLEOTIDE SEQUENCE</scope>
    <source>
        <strain evidence="2">EXF-9298</strain>
    </source>
</reference>
<name>A0A9P8K0N8_AURME</name>
<feature type="non-terminal residue" evidence="2">
    <location>
        <position position="253"/>
    </location>
</feature>
<accession>A0A9P8K0N8</accession>
<gene>
    <name evidence="2" type="ORF">KCU98_g85</name>
</gene>
<sequence>MHFLRVPRLKCQQLFYLISAFFFALNLLQRMFTTLLFSLILRRHDETISGLVGCDCLQRGSALIPGSNSSVVTTWCERGNINDKYAVAVFKISFSLPSIRDTVEYQTYGYLHCRQGLQEASLGSQGVLHEAQGLGVEAVVAFFGVGLGAVAVWSLPLVCSASAFVVAPGSRTVILSSARTLEDDFEVVAGLVLLLGALDFALVVRLVEVADSGASEDQRWEGYLVDDQDGDRGLYLMGNRLSEKRRGGIVLRV</sequence>
<keyword evidence="3" id="KW-1185">Reference proteome</keyword>
<reference evidence="2" key="1">
    <citation type="journal article" date="2021" name="J Fungi (Basel)">
        <title>Virulence traits and population genomics of the black yeast Aureobasidium melanogenum.</title>
        <authorList>
            <person name="Cernosa A."/>
            <person name="Sun X."/>
            <person name="Gostincar C."/>
            <person name="Fang C."/>
            <person name="Gunde-Cimerman N."/>
            <person name="Song Z."/>
        </authorList>
    </citation>
    <scope>NUCLEOTIDE SEQUENCE</scope>
    <source>
        <strain evidence="2">EXF-9298</strain>
    </source>
</reference>
<keyword evidence="1" id="KW-1133">Transmembrane helix</keyword>
<proteinExistence type="predicted"/>
<feature type="transmembrane region" description="Helical" evidence="1">
    <location>
        <begin position="14"/>
        <end position="41"/>
    </location>
</feature>
<dbReference type="Proteomes" id="UP000729357">
    <property type="component" value="Unassembled WGS sequence"/>
</dbReference>
<keyword evidence="1" id="KW-0812">Transmembrane</keyword>
<feature type="transmembrane region" description="Helical" evidence="1">
    <location>
        <begin position="139"/>
        <end position="167"/>
    </location>
</feature>
<organism evidence="2 3">
    <name type="scientific">Aureobasidium melanogenum</name>
    <name type="common">Aureobasidium pullulans var. melanogenum</name>
    <dbReference type="NCBI Taxonomy" id="46634"/>
    <lineage>
        <taxon>Eukaryota</taxon>
        <taxon>Fungi</taxon>
        <taxon>Dikarya</taxon>
        <taxon>Ascomycota</taxon>
        <taxon>Pezizomycotina</taxon>
        <taxon>Dothideomycetes</taxon>
        <taxon>Dothideomycetidae</taxon>
        <taxon>Dothideales</taxon>
        <taxon>Saccotheciaceae</taxon>
        <taxon>Aureobasidium</taxon>
    </lineage>
</organism>